<proteinExistence type="predicted"/>
<dbReference type="AlphaFoldDB" id="A0A060R8L5"/>
<gene>
    <name evidence="2" type="ORF">BN938_1755</name>
</gene>
<evidence type="ECO:0000313" key="2">
    <source>
        <dbReference type="EMBL" id="CDN31835.1"/>
    </source>
</evidence>
<reference evidence="2 3" key="1">
    <citation type="journal article" date="2015" name="Genome Announc.">
        <title>Complete Genome Sequence of the Novel Leech Symbiont Mucinivorans hirudinis M3T.</title>
        <authorList>
            <person name="Nelson M.C."/>
            <person name="Bomar L."/>
            <person name="Graf J."/>
        </authorList>
    </citation>
    <scope>NUCLEOTIDE SEQUENCE [LARGE SCALE GENOMIC DNA]</scope>
    <source>
        <strain evidence="3">M3</strain>
    </source>
</reference>
<organism evidence="2 3">
    <name type="scientific">Mucinivorans hirudinis</name>
    <dbReference type="NCBI Taxonomy" id="1433126"/>
    <lineage>
        <taxon>Bacteria</taxon>
        <taxon>Pseudomonadati</taxon>
        <taxon>Bacteroidota</taxon>
        <taxon>Bacteroidia</taxon>
        <taxon>Bacteroidales</taxon>
        <taxon>Rikenellaceae</taxon>
        <taxon>Mucinivorans</taxon>
    </lineage>
</organism>
<dbReference type="KEGG" id="rbc:BN938_1755"/>
<sequence>MASVSSDFTGSTIGFAVWVDVVAMFCLLTTSRVMFTLFIIYCC</sequence>
<dbReference type="Proteomes" id="UP000027616">
    <property type="component" value="Chromosome I"/>
</dbReference>
<dbReference type="HOGENOM" id="CLU_3236200_0_0_10"/>
<keyword evidence="1" id="KW-0812">Transmembrane</keyword>
<evidence type="ECO:0000313" key="3">
    <source>
        <dbReference type="Proteomes" id="UP000027616"/>
    </source>
</evidence>
<protein>
    <submittedName>
        <fullName evidence="2">Uncharacterized protein</fullName>
    </submittedName>
</protein>
<keyword evidence="1" id="KW-0472">Membrane</keyword>
<dbReference type="EMBL" id="HG934468">
    <property type="protein sequence ID" value="CDN31835.1"/>
    <property type="molecule type" value="Genomic_DNA"/>
</dbReference>
<keyword evidence="3" id="KW-1185">Reference proteome</keyword>
<name>A0A060R8L5_9BACT</name>
<accession>A0A060R8L5</accession>
<keyword evidence="1" id="KW-1133">Transmembrane helix</keyword>
<evidence type="ECO:0000256" key="1">
    <source>
        <dbReference type="SAM" id="Phobius"/>
    </source>
</evidence>
<feature type="transmembrane region" description="Helical" evidence="1">
    <location>
        <begin position="15"/>
        <end position="41"/>
    </location>
</feature>